<gene>
    <name evidence="1" type="ORF">DARMORV10_A03P68490.1</name>
</gene>
<sequence length="82" mass="9593">MPLLGGGEIINEMSRDLKYQTDFDTLPGRKYFTCKNFEVIFGFFRVLCVQEKVQMLRKRVDVMAAEITELKYKLNRLNPTSP</sequence>
<dbReference type="EMBL" id="HG994357">
    <property type="protein sequence ID" value="CAF2134259.1"/>
    <property type="molecule type" value="Genomic_DNA"/>
</dbReference>
<accession>A0A816WHP9</accession>
<dbReference type="AlphaFoldDB" id="A0A816WHP9"/>
<organism evidence="1">
    <name type="scientific">Brassica napus</name>
    <name type="common">Rape</name>
    <dbReference type="NCBI Taxonomy" id="3708"/>
    <lineage>
        <taxon>Eukaryota</taxon>
        <taxon>Viridiplantae</taxon>
        <taxon>Streptophyta</taxon>
        <taxon>Embryophyta</taxon>
        <taxon>Tracheophyta</taxon>
        <taxon>Spermatophyta</taxon>
        <taxon>Magnoliopsida</taxon>
        <taxon>eudicotyledons</taxon>
        <taxon>Gunneridae</taxon>
        <taxon>Pentapetalae</taxon>
        <taxon>rosids</taxon>
        <taxon>malvids</taxon>
        <taxon>Brassicales</taxon>
        <taxon>Brassicaceae</taxon>
        <taxon>Brassiceae</taxon>
        <taxon>Brassica</taxon>
    </lineage>
</organism>
<protein>
    <submittedName>
        <fullName evidence="1">(rape) hypothetical protein</fullName>
    </submittedName>
</protein>
<proteinExistence type="predicted"/>
<name>A0A816WHP9_BRANA</name>
<evidence type="ECO:0000313" key="1">
    <source>
        <dbReference type="EMBL" id="CAF2134259.1"/>
    </source>
</evidence>
<dbReference type="Proteomes" id="UP001295469">
    <property type="component" value="Chromosome A03"/>
</dbReference>
<reference evidence="1" key="1">
    <citation type="submission" date="2021-01" db="EMBL/GenBank/DDBJ databases">
        <authorList>
            <consortium name="Genoscope - CEA"/>
            <person name="William W."/>
        </authorList>
    </citation>
    <scope>NUCLEOTIDE SEQUENCE</scope>
</reference>